<feature type="transmembrane region" description="Helical" evidence="1">
    <location>
        <begin position="108"/>
        <end position="129"/>
    </location>
</feature>
<evidence type="ECO:0000313" key="3">
    <source>
        <dbReference type="Proteomes" id="UP001501771"/>
    </source>
</evidence>
<evidence type="ECO:0000256" key="1">
    <source>
        <dbReference type="SAM" id="Phobius"/>
    </source>
</evidence>
<gene>
    <name evidence="2" type="ORF">GCM10009844_07710</name>
</gene>
<reference evidence="2 3" key="1">
    <citation type="journal article" date="2019" name="Int. J. Syst. Evol. Microbiol.">
        <title>The Global Catalogue of Microorganisms (GCM) 10K type strain sequencing project: providing services to taxonomists for standard genome sequencing and annotation.</title>
        <authorList>
            <consortium name="The Broad Institute Genomics Platform"/>
            <consortium name="The Broad Institute Genome Sequencing Center for Infectious Disease"/>
            <person name="Wu L."/>
            <person name="Ma J."/>
        </authorList>
    </citation>
    <scope>NUCLEOTIDE SEQUENCE [LARGE SCALE GENOMIC DNA]</scope>
    <source>
        <strain evidence="2 3">JCM 16022</strain>
    </source>
</reference>
<feature type="transmembrane region" description="Helical" evidence="1">
    <location>
        <begin position="313"/>
        <end position="330"/>
    </location>
</feature>
<feature type="transmembrane region" description="Helical" evidence="1">
    <location>
        <begin position="217"/>
        <end position="238"/>
    </location>
</feature>
<proteinExistence type="predicted"/>
<feature type="transmembrane region" description="Helical" evidence="1">
    <location>
        <begin position="281"/>
        <end position="301"/>
    </location>
</feature>
<comment type="caution">
    <text evidence="2">The sequence shown here is derived from an EMBL/GenBank/DDBJ whole genome shotgun (WGS) entry which is preliminary data.</text>
</comment>
<evidence type="ECO:0000313" key="2">
    <source>
        <dbReference type="EMBL" id="GAA2139138.1"/>
    </source>
</evidence>
<protein>
    <recommendedName>
        <fullName evidence="4">Histidine kinase N-terminal 7TM region domain-containing protein</fullName>
    </recommendedName>
</protein>
<keyword evidence="1" id="KW-0812">Transmembrane</keyword>
<dbReference type="EMBL" id="BAAAQR010000001">
    <property type="protein sequence ID" value="GAA2139138.1"/>
    <property type="molecule type" value="Genomic_DNA"/>
</dbReference>
<dbReference type="Proteomes" id="UP001501771">
    <property type="component" value="Unassembled WGS sequence"/>
</dbReference>
<feature type="transmembrane region" description="Helical" evidence="1">
    <location>
        <begin position="41"/>
        <end position="60"/>
    </location>
</feature>
<accession>A0ABN2ZA09</accession>
<dbReference type="RefSeq" id="WP_344147834.1">
    <property type="nucleotide sequence ID" value="NZ_BAAAQR010000001.1"/>
</dbReference>
<sequence length="682" mass="71274">MLPRIAWALAGVTLALVAVDALVAAQSVALASETAVAVHGFPFVHGAVLGSAVMGALIISRYDRHPIGWLLNLVGAAGSVSLLTESYAYWVQEADGPGSASLGGVSSWISALLGGQLAIAGMALMFLLAPDGHLVSRRWRYAAWVTGLGALLCLTAIASASPASFRLQVQSEDMGPVRGLMLTLGFVAISGGLVASVVSMLQRLRRSRGEQRQQLRLIALSAAMIAIGIAFLLVVQLLNGGHQTWLAGVPLFVSYFFLPILFAVAVLRYRLYDLDVIINRTVVLAAATTFAAIGYTTLVVAIGKLADRQTDRFWVSLLVTALVAVAFQPVRRRVVRLANRLAYGSRAQPYEELSQFSRRISETPSARTLLPAVAAAAGEALAARRAVVTLSLPVTGAVGTWGEDAPAATDTYAVAVGGDGDGPALGTIEVAIPRGRRLRPADERMLRALADQTSVAFRNLALETQLSGHVAELDRTTRELAGSRARVVEADDAVRRTLEAAISRDVLSHLVGVAEGLSRAGSAGDVSAEAVEELITSVNAALESLRELTRGVFPAQLARAGIEPALRSHLTRGGQPTALVVDPAVAGVRFPARVEAAVYACATRAAAAAPAPDSVELGADGPDLVLTVRGATAERVDVQDIVDRVEAAGGSLSARGRVLVLRVPAGVELAPHELVAGGRPDL</sequence>
<organism evidence="2 3">
    <name type="scientific">Nocardioides koreensis</name>
    <dbReference type="NCBI Taxonomy" id="433651"/>
    <lineage>
        <taxon>Bacteria</taxon>
        <taxon>Bacillati</taxon>
        <taxon>Actinomycetota</taxon>
        <taxon>Actinomycetes</taxon>
        <taxon>Propionibacteriales</taxon>
        <taxon>Nocardioidaceae</taxon>
        <taxon>Nocardioides</taxon>
    </lineage>
</organism>
<feature type="transmembrane region" description="Helical" evidence="1">
    <location>
        <begin position="244"/>
        <end position="269"/>
    </location>
</feature>
<keyword evidence="1" id="KW-1133">Transmembrane helix</keyword>
<feature type="transmembrane region" description="Helical" evidence="1">
    <location>
        <begin position="180"/>
        <end position="201"/>
    </location>
</feature>
<keyword evidence="1" id="KW-0472">Membrane</keyword>
<feature type="transmembrane region" description="Helical" evidence="1">
    <location>
        <begin position="141"/>
        <end position="160"/>
    </location>
</feature>
<name>A0ABN2ZA09_9ACTN</name>
<keyword evidence="3" id="KW-1185">Reference proteome</keyword>
<feature type="transmembrane region" description="Helical" evidence="1">
    <location>
        <begin position="67"/>
        <end position="88"/>
    </location>
</feature>
<evidence type="ECO:0008006" key="4">
    <source>
        <dbReference type="Google" id="ProtNLM"/>
    </source>
</evidence>